<dbReference type="KEGG" id="psw:LK03_13480"/>
<evidence type="ECO:0000313" key="4">
    <source>
        <dbReference type="Proteomes" id="UP000029493"/>
    </source>
</evidence>
<dbReference type="InterPro" id="IPR006860">
    <property type="entry name" value="FecR"/>
</dbReference>
<dbReference type="PANTHER" id="PTHR30273:SF2">
    <property type="entry name" value="PROTEIN FECR"/>
    <property type="match status" value="1"/>
</dbReference>
<dbReference type="PIRSF" id="PIRSF018266">
    <property type="entry name" value="FecR"/>
    <property type="match status" value="1"/>
</dbReference>
<dbReference type="Pfam" id="PF16220">
    <property type="entry name" value="DUF4880"/>
    <property type="match status" value="1"/>
</dbReference>
<dbReference type="Proteomes" id="UP000029493">
    <property type="component" value="Chromosome"/>
</dbReference>
<feature type="domain" description="FecR protein" evidence="1">
    <location>
        <begin position="111"/>
        <end position="202"/>
    </location>
</feature>
<keyword evidence="4" id="KW-1185">Reference proteome</keyword>
<evidence type="ECO:0000313" key="3">
    <source>
        <dbReference type="EMBL" id="AIR90243.1"/>
    </source>
</evidence>
<dbReference type="EMBL" id="CP009455">
    <property type="protein sequence ID" value="AIR90243.1"/>
    <property type="molecule type" value="Genomic_DNA"/>
</dbReference>
<dbReference type="PANTHER" id="PTHR30273">
    <property type="entry name" value="PERIPLASMIC SIGNAL SENSOR AND SIGMA FACTOR ACTIVATOR FECR-RELATED"/>
    <property type="match status" value="1"/>
</dbReference>
<reference evidence="3 4" key="1">
    <citation type="submission" date="2014-09" db="EMBL/GenBank/DDBJ databases">
        <authorList>
            <person name="Chan K.-G."/>
        </authorList>
    </citation>
    <scope>NUCLEOTIDE SEQUENCE [LARGE SCALE GENOMIC DNA]</scope>
    <source>
        <strain evidence="3 4">ND07</strain>
    </source>
</reference>
<feature type="domain" description="FecR N-terminal" evidence="2">
    <location>
        <begin position="11"/>
        <end position="52"/>
    </location>
</feature>
<dbReference type="STRING" id="157783.LK03_13480"/>
<dbReference type="AlphaFoldDB" id="A0A089YET7"/>
<dbReference type="Pfam" id="PF04773">
    <property type="entry name" value="FecR"/>
    <property type="match status" value="1"/>
</dbReference>
<accession>A0A089YET7</accession>
<dbReference type="OrthoDB" id="1099576at2"/>
<dbReference type="GO" id="GO:0016989">
    <property type="term" value="F:sigma factor antagonist activity"/>
    <property type="evidence" value="ECO:0007669"/>
    <property type="project" value="TreeGrafter"/>
</dbReference>
<dbReference type="RefSeq" id="WP_038412853.1">
    <property type="nucleotide sequence ID" value="NZ_CP009455.1"/>
</dbReference>
<name>A0A089YET7_9PSED</name>
<dbReference type="eggNOG" id="COG3712">
    <property type="taxonomic scope" value="Bacteria"/>
</dbReference>
<dbReference type="Gene3D" id="2.60.120.1440">
    <property type="match status" value="1"/>
</dbReference>
<proteinExistence type="predicted"/>
<evidence type="ECO:0000259" key="2">
    <source>
        <dbReference type="Pfam" id="PF16220"/>
    </source>
</evidence>
<sequence length="315" mass="34825">MSRGALDPAAEQAIAWMVRLRSGRADARQEARFERWLAQDSANLQAWEQLQRGMGGHYEVARRAPQVLRDTLLQPQMRRRDVLRGLGGLTLLGGALWLGAHSDSARMLTADLRTGTGERRTVTLVDGSRLSLNAGTSLDIEFSANQRLLRLYQGALVIQVAPDATRPLLVRTEQGDARALGTRFLVEQLDGATRVVVLEHSVRASVPAGAWLDLAAGQAAVLRGARVELASDSQQYRADWLEGRLSVLDEPLQAVIDALRPYRPGLMRVDPEVRNLRVQGVFPLGDSERALAALEDTMPIRVRRYGSWLTLIESR</sequence>
<dbReference type="InterPro" id="IPR012373">
    <property type="entry name" value="Ferrdict_sens_TM"/>
</dbReference>
<dbReference type="InterPro" id="IPR032623">
    <property type="entry name" value="FecR_N"/>
</dbReference>
<evidence type="ECO:0000259" key="1">
    <source>
        <dbReference type="Pfam" id="PF04773"/>
    </source>
</evidence>
<organism evidence="3 4">
    <name type="scientific">Pseudomonas cremoricolorata</name>
    <dbReference type="NCBI Taxonomy" id="157783"/>
    <lineage>
        <taxon>Bacteria</taxon>
        <taxon>Pseudomonadati</taxon>
        <taxon>Pseudomonadota</taxon>
        <taxon>Gammaproteobacteria</taxon>
        <taxon>Pseudomonadales</taxon>
        <taxon>Pseudomonadaceae</taxon>
        <taxon>Pseudomonas</taxon>
    </lineage>
</organism>
<protein>
    <submittedName>
        <fullName evidence="3">Iron dicitrate transport regulator FecR</fullName>
    </submittedName>
</protein>
<gene>
    <name evidence="3" type="ORF">LK03_13480</name>
</gene>